<evidence type="ECO:0000313" key="3">
    <source>
        <dbReference type="Proteomes" id="UP001642409"/>
    </source>
</evidence>
<gene>
    <name evidence="1" type="ORF">HINF_LOCUS46545</name>
    <name evidence="2" type="ORF">HINF_LOCUS69275</name>
</gene>
<name>A0AA86UHZ6_9EUKA</name>
<accession>A0AA86UHZ6</accession>
<organism evidence="1">
    <name type="scientific">Hexamita inflata</name>
    <dbReference type="NCBI Taxonomy" id="28002"/>
    <lineage>
        <taxon>Eukaryota</taxon>
        <taxon>Metamonada</taxon>
        <taxon>Diplomonadida</taxon>
        <taxon>Hexamitidae</taxon>
        <taxon>Hexamitinae</taxon>
        <taxon>Hexamita</taxon>
    </lineage>
</organism>
<protein>
    <submittedName>
        <fullName evidence="2">Hypothetical_protein</fullName>
    </submittedName>
</protein>
<dbReference type="Proteomes" id="UP001642409">
    <property type="component" value="Unassembled WGS sequence"/>
</dbReference>
<reference evidence="1" key="1">
    <citation type="submission" date="2023-06" db="EMBL/GenBank/DDBJ databases">
        <authorList>
            <person name="Kurt Z."/>
        </authorList>
    </citation>
    <scope>NUCLEOTIDE SEQUENCE</scope>
</reference>
<evidence type="ECO:0000313" key="2">
    <source>
        <dbReference type="EMBL" id="CAL6097736.1"/>
    </source>
</evidence>
<keyword evidence="3" id="KW-1185">Reference proteome</keyword>
<dbReference type="EMBL" id="CATOUU010000910">
    <property type="protein sequence ID" value="CAI9958900.1"/>
    <property type="molecule type" value="Genomic_DNA"/>
</dbReference>
<evidence type="ECO:0000313" key="1">
    <source>
        <dbReference type="EMBL" id="CAI9958900.1"/>
    </source>
</evidence>
<comment type="caution">
    <text evidence="1">The sequence shown here is derived from an EMBL/GenBank/DDBJ whole genome shotgun (WGS) entry which is preliminary data.</text>
</comment>
<dbReference type="AlphaFoldDB" id="A0AA86UHZ6"/>
<reference evidence="2 3" key="2">
    <citation type="submission" date="2024-07" db="EMBL/GenBank/DDBJ databases">
        <authorList>
            <person name="Akdeniz Z."/>
        </authorList>
    </citation>
    <scope>NUCLEOTIDE SEQUENCE [LARGE SCALE GENOMIC DNA]</scope>
</reference>
<sequence length="115" mass="13929">MKKWNQERISTLGVYACIYVQIRSINKLWSFNESPGYLVCFYNQDSQYLMQLKRYNITEPILNLGTGWVQIKILQNLRKRKIHRSLNQKHKINLLKLLQFTYIFKTCFSTQMLYK</sequence>
<proteinExistence type="predicted"/>
<dbReference type="EMBL" id="CAXDID020000502">
    <property type="protein sequence ID" value="CAL6097736.1"/>
    <property type="molecule type" value="Genomic_DNA"/>
</dbReference>